<proteinExistence type="predicted"/>
<dbReference type="Proteomes" id="UP001180453">
    <property type="component" value="Unassembled WGS sequence"/>
</dbReference>
<name>A0ABU1YN21_ROSSA</name>
<dbReference type="Gene3D" id="3.40.50.720">
    <property type="entry name" value="NAD(P)-binding Rossmann-like Domain"/>
    <property type="match status" value="1"/>
</dbReference>
<keyword evidence="2" id="KW-0547">Nucleotide-binding</keyword>
<dbReference type="CDD" id="cd04301">
    <property type="entry name" value="NAT_SF"/>
    <property type="match status" value="1"/>
</dbReference>
<dbReference type="Gene3D" id="3.40.630.30">
    <property type="match status" value="1"/>
</dbReference>
<sequence>MTQRHLDRLLAPESVAVFGASDKPGRVGTTVWRNLVAGGFKGALAPVNPRLPELDGARCFGDVAGLPFVPELAVLCTPPDTIAPLIGQLGALGTRAAIIVTAGLTMQQKQAALDAARPHTLRLLGPNCIGLLSPHLGLNASFTQASALPGELALVSQSGALLTALLDWANAEQIGFSHLISLGEHMDVDFGDLLDHLATDRRTRAILLYIESINSPRKFMSAARAAARAKPVIVVKAGRAPAGMQAAASHTGAMAGEDFVFDAAIRRAGMLRVDTLQDLFIAAQTLARFRDNHSRELMVMTNGGGAGVMVADAASSLGVPLARPSPALMQRLNAVLPASWSHGNPIDIIGDAPAQRYVDTLKALFDAPEAGAVLFVHAPTAIVPSEAIARACAPLMAEHSGRVLSCWMGGHSVAPARRAFEAAGIAGYDTPEDAVRAFALMQTYRRNQATLRQTPSASTRSEPDRVKARSIIDAAIAAGREWLDEVQAKALLATYGIPVVPTFRVDASPQAAAEAARCIDGPVALKVVSSAILHKSDAGGVRLDLQGADAVRAAAQDMLAHLQLTRPEALVEGFSVQAMVRRPHAHELIVGAHVDAIFGPVLLFGQGGIATEVLGDRAVALPPLNRTLARELVERTRVARLLAGYRGRPPAHLDALCDTLTAVAQMLADLPEMAELDINPLLADERGVVALDARVRLSSMAPSGMARFAVRPYPAELTRTLYWRGSTLVMRPIRPEDEALHREFLEACTPEDLRMRFFQAPHALTHDDLARMTQIDYEREMALVIVDEQAPGSPNTLGVARLVRDPDNVDAEFAVLVRSDLKGQGLGRLLMQALLDYAASRGTQRLVGYVLRENRAMLNLLKPMGFDIQPDGAQPPEILVASRAVAA</sequence>
<dbReference type="Gene3D" id="3.40.50.261">
    <property type="entry name" value="Succinyl-CoA synthetase domains"/>
    <property type="match status" value="2"/>
</dbReference>
<dbReference type="PANTHER" id="PTHR43334">
    <property type="entry name" value="ACETATE--COA LIGASE [ADP-FORMING]"/>
    <property type="match status" value="1"/>
</dbReference>
<dbReference type="InterPro" id="IPR000182">
    <property type="entry name" value="GNAT_dom"/>
</dbReference>
<dbReference type="Pfam" id="PF13607">
    <property type="entry name" value="Succ_CoA_lig"/>
    <property type="match status" value="1"/>
</dbReference>
<organism evidence="5 6">
    <name type="scientific">Roseateles saccharophilus</name>
    <name type="common">Pseudomonas saccharophila</name>
    <dbReference type="NCBI Taxonomy" id="304"/>
    <lineage>
        <taxon>Bacteria</taxon>
        <taxon>Pseudomonadati</taxon>
        <taxon>Pseudomonadota</taxon>
        <taxon>Betaproteobacteria</taxon>
        <taxon>Burkholderiales</taxon>
        <taxon>Sphaerotilaceae</taxon>
        <taxon>Roseateles</taxon>
    </lineage>
</organism>
<dbReference type="SUPFAM" id="SSF51735">
    <property type="entry name" value="NAD(P)-binding Rossmann-fold domains"/>
    <property type="match status" value="1"/>
</dbReference>
<dbReference type="SUPFAM" id="SSF56059">
    <property type="entry name" value="Glutathione synthetase ATP-binding domain-like"/>
    <property type="match status" value="1"/>
</dbReference>
<dbReference type="InterPro" id="IPR003781">
    <property type="entry name" value="CoA-bd"/>
</dbReference>
<feature type="domain" description="N-acetyltransferase" evidence="4">
    <location>
        <begin position="728"/>
        <end position="887"/>
    </location>
</feature>
<dbReference type="PROSITE" id="PS51186">
    <property type="entry name" value="GNAT"/>
    <property type="match status" value="1"/>
</dbReference>
<dbReference type="InterPro" id="IPR016181">
    <property type="entry name" value="Acyl_CoA_acyltransferase"/>
</dbReference>
<dbReference type="InterPro" id="IPR036291">
    <property type="entry name" value="NAD(P)-bd_dom_sf"/>
</dbReference>
<evidence type="ECO:0000256" key="3">
    <source>
        <dbReference type="ARBA" id="ARBA00022840"/>
    </source>
</evidence>
<evidence type="ECO:0000313" key="6">
    <source>
        <dbReference type="Proteomes" id="UP001180453"/>
    </source>
</evidence>
<keyword evidence="1" id="KW-0436">Ligase</keyword>
<dbReference type="SUPFAM" id="SSF52210">
    <property type="entry name" value="Succinyl-CoA synthetase domains"/>
    <property type="match status" value="2"/>
</dbReference>
<evidence type="ECO:0000313" key="5">
    <source>
        <dbReference type="EMBL" id="MDR7270250.1"/>
    </source>
</evidence>
<dbReference type="Pfam" id="PF19045">
    <property type="entry name" value="Ligase_CoA_2"/>
    <property type="match status" value="1"/>
</dbReference>
<reference evidence="5 6" key="1">
    <citation type="submission" date="2023-07" db="EMBL/GenBank/DDBJ databases">
        <title>Sorghum-associated microbial communities from plants grown in Nebraska, USA.</title>
        <authorList>
            <person name="Schachtman D."/>
        </authorList>
    </citation>
    <scope>NUCLEOTIDE SEQUENCE [LARGE SCALE GENOMIC DNA]</scope>
    <source>
        <strain evidence="5 6">BE314</strain>
    </source>
</reference>
<dbReference type="PANTHER" id="PTHR43334:SF1">
    <property type="entry name" value="3-HYDROXYPROPIONATE--COA LIGASE [ADP-FORMING]"/>
    <property type="match status" value="1"/>
</dbReference>
<accession>A0ABU1YN21</accession>
<dbReference type="InterPro" id="IPR051538">
    <property type="entry name" value="Acyl-CoA_Synth/Transferase"/>
</dbReference>
<dbReference type="InterPro" id="IPR016102">
    <property type="entry name" value="Succinyl-CoA_synth-like"/>
</dbReference>
<comment type="caution">
    <text evidence="5">The sequence shown here is derived from an EMBL/GenBank/DDBJ whole genome shotgun (WGS) entry which is preliminary data.</text>
</comment>
<dbReference type="SUPFAM" id="SSF55729">
    <property type="entry name" value="Acyl-CoA N-acyltransferases (Nat)"/>
    <property type="match status" value="1"/>
</dbReference>
<dbReference type="Pfam" id="PF13380">
    <property type="entry name" value="CoA_binding_2"/>
    <property type="match status" value="1"/>
</dbReference>
<dbReference type="InterPro" id="IPR013815">
    <property type="entry name" value="ATP_grasp_subdomain_1"/>
</dbReference>
<dbReference type="RefSeq" id="WP_310265951.1">
    <property type="nucleotide sequence ID" value="NZ_JAVDXU010000002.1"/>
</dbReference>
<evidence type="ECO:0000256" key="2">
    <source>
        <dbReference type="ARBA" id="ARBA00022741"/>
    </source>
</evidence>
<dbReference type="Gene3D" id="3.30.1490.20">
    <property type="entry name" value="ATP-grasp fold, A domain"/>
    <property type="match status" value="1"/>
</dbReference>
<dbReference type="Gene3D" id="3.30.470.20">
    <property type="entry name" value="ATP-grasp fold, B domain"/>
    <property type="match status" value="1"/>
</dbReference>
<dbReference type="Pfam" id="PF13302">
    <property type="entry name" value="Acetyltransf_3"/>
    <property type="match status" value="1"/>
</dbReference>
<keyword evidence="3" id="KW-0067">ATP-binding</keyword>
<dbReference type="SMART" id="SM00881">
    <property type="entry name" value="CoA_binding"/>
    <property type="match status" value="1"/>
</dbReference>
<dbReference type="Pfam" id="PF13549">
    <property type="entry name" value="ATP-grasp_5"/>
    <property type="match status" value="1"/>
</dbReference>
<protein>
    <submittedName>
        <fullName evidence="5">Acetyltransferase</fullName>
    </submittedName>
</protein>
<keyword evidence="6" id="KW-1185">Reference proteome</keyword>
<evidence type="ECO:0000256" key="1">
    <source>
        <dbReference type="ARBA" id="ARBA00022598"/>
    </source>
</evidence>
<dbReference type="InterPro" id="IPR032875">
    <property type="entry name" value="Succ_CoA_lig_flav_dom"/>
</dbReference>
<dbReference type="InterPro" id="IPR043938">
    <property type="entry name" value="Ligase_CoA_dom"/>
</dbReference>
<evidence type="ECO:0000259" key="4">
    <source>
        <dbReference type="PROSITE" id="PS51186"/>
    </source>
</evidence>
<gene>
    <name evidence="5" type="ORF">J2X20_002908</name>
</gene>
<dbReference type="EMBL" id="JAVDXU010000002">
    <property type="protein sequence ID" value="MDR7270250.1"/>
    <property type="molecule type" value="Genomic_DNA"/>
</dbReference>